<organism evidence="4 5">
    <name type="scientific">Daphnia magna</name>
    <dbReference type="NCBI Taxonomy" id="35525"/>
    <lineage>
        <taxon>Eukaryota</taxon>
        <taxon>Metazoa</taxon>
        <taxon>Ecdysozoa</taxon>
        <taxon>Arthropoda</taxon>
        <taxon>Crustacea</taxon>
        <taxon>Branchiopoda</taxon>
        <taxon>Diplostraca</taxon>
        <taxon>Cladocera</taxon>
        <taxon>Anomopoda</taxon>
        <taxon>Daphniidae</taxon>
        <taxon>Daphnia</taxon>
    </lineage>
</organism>
<evidence type="ECO:0000256" key="2">
    <source>
        <dbReference type="SAM" id="MobiDB-lite"/>
    </source>
</evidence>
<dbReference type="CDD" id="cd09280">
    <property type="entry name" value="RNase_HI_eukaryote_like"/>
    <property type="match status" value="1"/>
</dbReference>
<dbReference type="InterPro" id="IPR050092">
    <property type="entry name" value="RNase_H"/>
</dbReference>
<protein>
    <submittedName>
        <fullName evidence="4">Putative Ribonuclease H1</fullName>
    </submittedName>
</protein>
<feature type="domain" description="RNase H type-1" evidence="3">
    <location>
        <begin position="172"/>
        <end position="321"/>
    </location>
</feature>
<evidence type="ECO:0000259" key="3">
    <source>
        <dbReference type="PROSITE" id="PS50879"/>
    </source>
</evidence>
<dbReference type="PANTHER" id="PTHR10642:SF31">
    <property type="entry name" value="RIBONUCLEASE H1"/>
    <property type="match status" value="1"/>
</dbReference>
<name>A0A0N8CKG9_9CRUS</name>
<comment type="caution">
    <text evidence="4">The sequence shown here is derived from an EMBL/GenBank/DDBJ whole genome shotgun (WGS) entry which is preliminary data.</text>
</comment>
<dbReference type="STRING" id="35525.A0A0N8CKG9"/>
<reference evidence="4 5" key="1">
    <citation type="submission" date="2016-03" db="EMBL/GenBank/DDBJ databases">
        <title>EvidentialGene: Evidence-directed Construction of Genes on Genomes.</title>
        <authorList>
            <person name="Gilbert D.G."/>
            <person name="Choi J.-H."/>
            <person name="Mockaitis K."/>
            <person name="Colbourne J."/>
            <person name="Pfrender M."/>
        </authorList>
    </citation>
    <scope>NUCLEOTIDE SEQUENCE [LARGE SCALE GENOMIC DNA]</scope>
    <source>
        <strain evidence="4 5">Xinb3</strain>
        <tissue evidence="4">Complete organism</tissue>
    </source>
</reference>
<dbReference type="Proteomes" id="UP000076858">
    <property type="component" value="Unassembled WGS sequence"/>
</dbReference>
<dbReference type="GO" id="GO:0004523">
    <property type="term" value="F:RNA-DNA hybrid ribonuclease activity"/>
    <property type="evidence" value="ECO:0007669"/>
    <property type="project" value="InterPro"/>
</dbReference>
<dbReference type="InterPro" id="IPR002156">
    <property type="entry name" value="RNaseH_domain"/>
</dbReference>
<evidence type="ECO:0000313" key="4">
    <source>
        <dbReference type="EMBL" id="KZS13753.1"/>
    </source>
</evidence>
<proteinExistence type="inferred from homology"/>
<dbReference type="GO" id="GO:0003676">
    <property type="term" value="F:nucleic acid binding"/>
    <property type="evidence" value="ECO:0007669"/>
    <property type="project" value="InterPro"/>
</dbReference>
<dbReference type="GO" id="GO:0043137">
    <property type="term" value="P:DNA replication, removal of RNA primer"/>
    <property type="evidence" value="ECO:0007669"/>
    <property type="project" value="TreeGrafter"/>
</dbReference>
<dbReference type="InterPro" id="IPR012337">
    <property type="entry name" value="RNaseH-like_sf"/>
</dbReference>
<comment type="similarity">
    <text evidence="1">Belongs to the RNase H family.</text>
</comment>
<dbReference type="PANTHER" id="PTHR10642">
    <property type="entry name" value="RIBONUCLEASE H1"/>
    <property type="match status" value="1"/>
</dbReference>
<dbReference type="InterPro" id="IPR036397">
    <property type="entry name" value="RNaseH_sf"/>
</dbReference>
<dbReference type="EMBL" id="LRGB01001036">
    <property type="protein sequence ID" value="KZS13753.1"/>
    <property type="molecule type" value="Genomic_DNA"/>
</dbReference>
<dbReference type="AlphaFoldDB" id="A0A0N8CKG9"/>
<keyword evidence="5" id="KW-1185">Reference proteome</keyword>
<feature type="region of interest" description="Disordered" evidence="2">
    <location>
        <begin position="1"/>
        <end position="31"/>
    </location>
</feature>
<gene>
    <name evidence="4" type="ORF">APZ42_021142</name>
</gene>
<dbReference type="SUPFAM" id="SSF53098">
    <property type="entry name" value="Ribonuclease H-like"/>
    <property type="match status" value="1"/>
</dbReference>
<sequence>MLGVNPPGRYFQQGPQHYNHDRNPYSIQSGSPPWSSFPPIPFHNQSNFPYSNDYPRTYSTIQHFQSSLCYHPSFTDLQTFCKKAVETRAFFPPTHHGSWKMTSTFQKFQSHGHCVYDEEEADWFDFGDETADEDFQTVERRFDLFPVPEEPVLPIEKLTVAIMDDFEFYCDDENFIQVYTDGSFINGRYKLVDSVSAIGVWFGPNHKLNVSQPTRLGGFNSDGAELEAIIEAIKIVCSCGVDKVQVNTDSKNSVRFVTYFISKWEANGWRNIKGFPVRNQNLIRQLHHYSQLVTIKWNYVPSCGGVRGNIEADRLARIASAACVGKRKTQNLSVRKISEGRPNRMSNRKLQRYSPY</sequence>
<evidence type="ECO:0000256" key="1">
    <source>
        <dbReference type="ARBA" id="ARBA00005300"/>
    </source>
</evidence>
<accession>A0A0N8CKG9</accession>
<dbReference type="Pfam" id="PF00075">
    <property type="entry name" value="RNase_H"/>
    <property type="match status" value="1"/>
</dbReference>
<evidence type="ECO:0000313" key="5">
    <source>
        <dbReference type="Proteomes" id="UP000076858"/>
    </source>
</evidence>
<dbReference type="PROSITE" id="PS50879">
    <property type="entry name" value="RNASE_H_1"/>
    <property type="match status" value="1"/>
</dbReference>
<dbReference type="OrthoDB" id="407198at2759"/>
<dbReference type="Gene3D" id="3.30.420.10">
    <property type="entry name" value="Ribonuclease H-like superfamily/Ribonuclease H"/>
    <property type="match status" value="1"/>
</dbReference>